<feature type="domain" description="CheW-like" evidence="1">
    <location>
        <begin position="24"/>
        <end position="169"/>
    </location>
</feature>
<dbReference type="RefSeq" id="WP_070393287.1">
    <property type="nucleotide sequence ID" value="NZ_CP017599.1"/>
</dbReference>
<gene>
    <name evidence="2" type="ORF">BJP34_16540</name>
</gene>
<sequence>MKNNLIYSQLNDTHLSPNHKATSFLKLVVFRIDSINFAFPIECVNKVINYTTVYSSGLNDIGIAHIDDHEIPIIDLHRRLFKSSKISTSNPARFLLIAQNTMGEGFGIPVLKTPNLIEVSVSDIRTLPESFRQADTLGIASHVAVIPQENLSLTVFLLDVNQLLPWVSQSAKRG</sequence>
<dbReference type="Pfam" id="PF01584">
    <property type="entry name" value="CheW"/>
    <property type="match status" value="1"/>
</dbReference>
<proteinExistence type="predicted"/>
<dbReference type="AlphaFoldDB" id="A0A1D8TTP0"/>
<dbReference type="InterPro" id="IPR036061">
    <property type="entry name" value="CheW-like_dom_sf"/>
</dbReference>
<organism evidence="2 3">
    <name type="scientific">Moorena producens PAL-8-15-08-1</name>
    <dbReference type="NCBI Taxonomy" id="1458985"/>
    <lineage>
        <taxon>Bacteria</taxon>
        <taxon>Bacillati</taxon>
        <taxon>Cyanobacteriota</taxon>
        <taxon>Cyanophyceae</taxon>
        <taxon>Coleofasciculales</taxon>
        <taxon>Coleofasciculaceae</taxon>
        <taxon>Moorena</taxon>
    </lineage>
</organism>
<dbReference type="Gene3D" id="2.40.50.180">
    <property type="entry name" value="CheA-289, Domain 4"/>
    <property type="match status" value="1"/>
</dbReference>
<dbReference type="Gene3D" id="2.30.30.40">
    <property type="entry name" value="SH3 Domains"/>
    <property type="match status" value="1"/>
</dbReference>
<dbReference type="GO" id="GO:0007165">
    <property type="term" value="P:signal transduction"/>
    <property type="evidence" value="ECO:0007669"/>
    <property type="project" value="InterPro"/>
</dbReference>
<dbReference type="OrthoDB" id="572144at2"/>
<accession>A0A1D8TTP0</accession>
<dbReference type="Proteomes" id="UP000177870">
    <property type="component" value="Chromosome"/>
</dbReference>
<evidence type="ECO:0000313" key="3">
    <source>
        <dbReference type="Proteomes" id="UP000177870"/>
    </source>
</evidence>
<evidence type="ECO:0000313" key="2">
    <source>
        <dbReference type="EMBL" id="AOX00836.1"/>
    </source>
</evidence>
<dbReference type="STRING" id="1458985.BJP34_16540"/>
<dbReference type="InterPro" id="IPR002545">
    <property type="entry name" value="CheW-lke_dom"/>
</dbReference>
<dbReference type="EMBL" id="CP017599">
    <property type="protein sequence ID" value="AOX00836.1"/>
    <property type="molecule type" value="Genomic_DNA"/>
</dbReference>
<dbReference type="SMART" id="SM00260">
    <property type="entry name" value="CheW"/>
    <property type="match status" value="1"/>
</dbReference>
<name>A0A1D8TTP0_9CYAN</name>
<dbReference type="SUPFAM" id="SSF50341">
    <property type="entry name" value="CheW-like"/>
    <property type="match status" value="1"/>
</dbReference>
<protein>
    <submittedName>
        <fullName evidence="2">Chemotaxis protein CheW</fullName>
    </submittedName>
</protein>
<dbReference type="PROSITE" id="PS50851">
    <property type="entry name" value="CHEW"/>
    <property type="match status" value="1"/>
</dbReference>
<dbReference type="GO" id="GO:0006935">
    <property type="term" value="P:chemotaxis"/>
    <property type="evidence" value="ECO:0007669"/>
    <property type="project" value="InterPro"/>
</dbReference>
<evidence type="ECO:0000259" key="1">
    <source>
        <dbReference type="PROSITE" id="PS50851"/>
    </source>
</evidence>
<dbReference type="KEGG" id="mpro:BJP34_16540"/>
<reference evidence="3" key="1">
    <citation type="submission" date="2016-10" db="EMBL/GenBank/DDBJ databases">
        <title>Comparative genomics uncovers the prolific and rare metabolic potential of the cyanobacterial genus Moorea.</title>
        <authorList>
            <person name="Leao T."/>
            <person name="Castelao G."/>
            <person name="Korobeynikov A."/>
            <person name="Monroe E.A."/>
            <person name="Podell S."/>
            <person name="Glukhov E."/>
            <person name="Allen E."/>
            <person name="Gerwick W.H."/>
            <person name="Gerwick L."/>
        </authorList>
    </citation>
    <scope>NUCLEOTIDE SEQUENCE [LARGE SCALE GENOMIC DNA]</scope>
    <source>
        <strain evidence="3">PAL-8-15-08-1</strain>
    </source>
</reference>